<comment type="caution">
    <text evidence="12">The sequence shown here is derived from an EMBL/GenBank/DDBJ whole genome shotgun (WGS) entry which is preliminary data.</text>
</comment>
<evidence type="ECO:0000256" key="8">
    <source>
        <dbReference type="ARBA" id="ARBA00048779"/>
    </source>
</evidence>
<evidence type="ECO:0000256" key="6">
    <source>
        <dbReference type="ARBA" id="ARBA00023002"/>
    </source>
</evidence>
<feature type="binding site" evidence="10">
    <location>
        <position position="162"/>
    </location>
    <ligand>
        <name>FAD</name>
        <dbReference type="ChEBI" id="CHEBI:57692"/>
    </ligand>
</feature>
<evidence type="ECO:0000259" key="11">
    <source>
        <dbReference type="Pfam" id="PF01619"/>
    </source>
</evidence>
<proteinExistence type="predicted"/>
<feature type="domain" description="Proline dehydrogenase" evidence="11">
    <location>
        <begin position="44"/>
        <end position="296"/>
    </location>
</feature>
<organism evidence="12 13">
    <name type="scientific">Thermalbibacter longus</name>
    <dbReference type="NCBI Taxonomy" id="2951981"/>
    <lineage>
        <taxon>Bacteria</taxon>
        <taxon>Pseudomonadati</taxon>
        <taxon>Thermomicrobiota</taxon>
        <taxon>Thermomicrobia</taxon>
        <taxon>Thermomicrobiales</taxon>
        <taxon>Thermomicrobiaceae</taxon>
        <taxon>Thermalbibacter</taxon>
    </lineage>
</organism>
<keyword evidence="7" id="KW-0642">Proline metabolism</keyword>
<evidence type="ECO:0000256" key="1">
    <source>
        <dbReference type="ARBA" id="ARBA00004739"/>
    </source>
</evidence>
<dbReference type="InterPro" id="IPR029041">
    <property type="entry name" value="FAD-linked_oxidoreductase-like"/>
</dbReference>
<evidence type="ECO:0000256" key="5">
    <source>
        <dbReference type="ARBA" id="ARBA00022827"/>
    </source>
</evidence>
<dbReference type="PANTHER" id="PTHR13914">
    <property type="entry name" value="PROLINE OXIDASE"/>
    <property type="match status" value="1"/>
</dbReference>
<keyword evidence="13" id="KW-1185">Reference proteome</keyword>
<accession>A0AA41WJ43</accession>
<dbReference type="Proteomes" id="UP001165306">
    <property type="component" value="Unassembled WGS sequence"/>
</dbReference>
<evidence type="ECO:0000256" key="10">
    <source>
        <dbReference type="PIRSR" id="PIRSR000196-2"/>
    </source>
</evidence>
<feature type="binding site" evidence="9">
    <location>
        <position position="98"/>
    </location>
    <ligand>
        <name>substrate</name>
    </ligand>
</feature>
<protein>
    <recommendedName>
        <fullName evidence="2">proline dehydrogenase</fullName>
        <ecNumber evidence="2">1.5.5.2</ecNumber>
    </recommendedName>
</protein>
<dbReference type="AlphaFoldDB" id="A0AA41WJ43"/>
<comment type="pathway">
    <text evidence="1">Amino-acid degradation; L-proline degradation into L-glutamate; L-glutamate from L-proline: step 1/2.</text>
</comment>
<dbReference type="Pfam" id="PF01619">
    <property type="entry name" value="Pro_dh"/>
    <property type="match status" value="1"/>
</dbReference>
<feature type="binding site" evidence="10">
    <location>
        <begin position="225"/>
        <end position="226"/>
    </location>
    <ligand>
        <name>FAD</name>
        <dbReference type="ChEBI" id="CHEBI:57692"/>
    </ligand>
</feature>
<feature type="binding site" evidence="9">
    <location>
        <position position="288"/>
    </location>
    <ligand>
        <name>substrate</name>
    </ligand>
</feature>
<keyword evidence="4 10" id="KW-0547">Nucleotide-binding</keyword>
<gene>
    <name evidence="12" type="ORF">NET02_14300</name>
</gene>
<dbReference type="GO" id="GO:0004657">
    <property type="term" value="F:proline dehydrogenase activity"/>
    <property type="evidence" value="ECO:0007669"/>
    <property type="project" value="UniProtKB-EC"/>
</dbReference>
<dbReference type="InterPro" id="IPR008219">
    <property type="entry name" value="PRODH_bac_arc"/>
</dbReference>
<evidence type="ECO:0000256" key="4">
    <source>
        <dbReference type="ARBA" id="ARBA00022741"/>
    </source>
</evidence>
<feature type="binding site" evidence="9">
    <location>
        <position position="287"/>
    </location>
    <ligand>
        <name>substrate</name>
    </ligand>
</feature>
<keyword evidence="5 10" id="KW-0274">FAD</keyword>
<feature type="binding site" evidence="10">
    <location>
        <position position="133"/>
    </location>
    <ligand>
        <name>FAD</name>
        <dbReference type="ChEBI" id="CHEBI:57692"/>
    </ligand>
</feature>
<dbReference type="InterPro" id="IPR015659">
    <property type="entry name" value="Proline_oxidase"/>
</dbReference>
<evidence type="ECO:0000313" key="12">
    <source>
        <dbReference type="EMBL" id="MCM8750321.1"/>
    </source>
</evidence>
<keyword evidence="3" id="KW-0285">Flavoprotein</keyword>
<dbReference type="RefSeq" id="WP_284058110.1">
    <property type="nucleotide sequence ID" value="NZ_JAMSLR010000013.1"/>
</dbReference>
<dbReference type="InterPro" id="IPR002872">
    <property type="entry name" value="Proline_DH_dom"/>
</dbReference>
<sequence length="306" mass="35088">MPVLRTAMLWLARQPQVAELVRSAPVTQPLVRRFVAGETLEEAVEAVRELNRRGMSATLDVLGENVTDEHEARKATETYRIVLDRIAGSGIDSTVSVKLTMLGLDLSDELCRENLESIVAHARKLGNSVAVDMESSAYTQRTLDLFYRLHPVYGDHIELVLQAYLYRTERDVRQAIERQARVRLVKGAYAEPPTVAYPSKRAVDAAYRRQMELLLEFGRFVAIATHDEAILRVAKGFARRLGIGREKFEFQMLYGVRRDVQEQLVREGYAMRVYVPFGRQWYPYFMRRLAERPANLLFALRQIAGR</sequence>
<comment type="catalytic activity">
    <reaction evidence="8">
        <text>L-proline + a quinone = (S)-1-pyrroline-5-carboxylate + a quinol + H(+)</text>
        <dbReference type="Rhea" id="RHEA:23784"/>
        <dbReference type="ChEBI" id="CHEBI:15378"/>
        <dbReference type="ChEBI" id="CHEBI:17388"/>
        <dbReference type="ChEBI" id="CHEBI:24646"/>
        <dbReference type="ChEBI" id="CHEBI:60039"/>
        <dbReference type="ChEBI" id="CHEBI:132124"/>
        <dbReference type="EC" id="1.5.5.2"/>
    </reaction>
</comment>
<feature type="binding site" evidence="10">
    <location>
        <position position="200"/>
    </location>
    <ligand>
        <name>FAD</name>
        <dbReference type="ChEBI" id="CHEBI:57692"/>
    </ligand>
</feature>
<dbReference type="PIRSF" id="PIRSF000196">
    <property type="entry name" value="Pro_dehydrog"/>
    <property type="match status" value="1"/>
</dbReference>
<dbReference type="GO" id="GO:0010133">
    <property type="term" value="P:L-proline catabolic process to L-glutamate"/>
    <property type="evidence" value="ECO:0007669"/>
    <property type="project" value="InterPro"/>
</dbReference>
<evidence type="ECO:0000256" key="3">
    <source>
        <dbReference type="ARBA" id="ARBA00022630"/>
    </source>
</evidence>
<dbReference type="GO" id="GO:0000166">
    <property type="term" value="F:nucleotide binding"/>
    <property type="evidence" value="ECO:0007669"/>
    <property type="project" value="UniProtKB-KW"/>
</dbReference>
<feature type="binding site" evidence="10">
    <location>
        <begin position="186"/>
        <end position="188"/>
    </location>
    <ligand>
        <name>FAD</name>
        <dbReference type="ChEBI" id="CHEBI:57692"/>
    </ligand>
</feature>
<dbReference type="Gene3D" id="3.20.20.220">
    <property type="match status" value="1"/>
</dbReference>
<dbReference type="SUPFAM" id="SSF51730">
    <property type="entry name" value="FAD-linked oxidoreductase"/>
    <property type="match status" value="1"/>
</dbReference>
<reference evidence="12" key="1">
    <citation type="submission" date="2022-06" db="EMBL/GenBank/DDBJ databases">
        <title>CFH 74404 Thermomicrobiaceae sp.</title>
        <authorList>
            <person name="Ming H."/>
            <person name="Li W.-J."/>
            <person name="Zhao Z."/>
        </authorList>
    </citation>
    <scope>NUCLEOTIDE SEQUENCE</scope>
    <source>
        <strain evidence="12">CFH 74404</strain>
    </source>
</reference>
<evidence type="ECO:0000256" key="2">
    <source>
        <dbReference type="ARBA" id="ARBA00012695"/>
    </source>
</evidence>
<comment type="cofactor">
    <cofactor evidence="10">
        <name>FAD</name>
        <dbReference type="ChEBI" id="CHEBI:57692"/>
    </cofactor>
    <text evidence="10">Binds 1 FAD per subunit.</text>
</comment>
<name>A0AA41WJ43_9BACT</name>
<keyword evidence="6" id="KW-0560">Oxidoreductase</keyword>
<evidence type="ECO:0000256" key="9">
    <source>
        <dbReference type="PIRSR" id="PIRSR000196-1"/>
    </source>
</evidence>
<dbReference type="EC" id="1.5.5.2" evidence="2"/>
<dbReference type="PANTHER" id="PTHR13914:SF0">
    <property type="entry name" value="PROLINE DEHYDROGENASE 1, MITOCHONDRIAL"/>
    <property type="match status" value="1"/>
</dbReference>
<dbReference type="EMBL" id="JAMSLR010000013">
    <property type="protein sequence ID" value="MCM8750321.1"/>
    <property type="molecule type" value="Genomic_DNA"/>
</dbReference>
<evidence type="ECO:0000313" key="13">
    <source>
        <dbReference type="Proteomes" id="UP001165306"/>
    </source>
</evidence>
<evidence type="ECO:0000256" key="7">
    <source>
        <dbReference type="ARBA" id="ARBA00023062"/>
    </source>
</evidence>